<protein>
    <submittedName>
        <fullName evidence="2">Uncharacterized protein</fullName>
    </submittedName>
</protein>
<organism evidence="2 3">
    <name type="scientific">Trichodelitschia bisporula</name>
    <dbReference type="NCBI Taxonomy" id="703511"/>
    <lineage>
        <taxon>Eukaryota</taxon>
        <taxon>Fungi</taxon>
        <taxon>Dikarya</taxon>
        <taxon>Ascomycota</taxon>
        <taxon>Pezizomycotina</taxon>
        <taxon>Dothideomycetes</taxon>
        <taxon>Dothideomycetes incertae sedis</taxon>
        <taxon>Phaeotrichales</taxon>
        <taxon>Phaeotrichaceae</taxon>
        <taxon>Trichodelitschia</taxon>
    </lineage>
</organism>
<dbReference type="EMBL" id="ML996695">
    <property type="protein sequence ID" value="KAF2400252.1"/>
    <property type="molecule type" value="Genomic_DNA"/>
</dbReference>
<dbReference type="AlphaFoldDB" id="A0A6G1HW67"/>
<evidence type="ECO:0000313" key="3">
    <source>
        <dbReference type="Proteomes" id="UP000799640"/>
    </source>
</evidence>
<proteinExistence type="predicted"/>
<accession>A0A6G1HW67</accession>
<reference evidence="2" key="1">
    <citation type="journal article" date="2020" name="Stud. Mycol.">
        <title>101 Dothideomycetes genomes: a test case for predicting lifestyles and emergence of pathogens.</title>
        <authorList>
            <person name="Haridas S."/>
            <person name="Albert R."/>
            <person name="Binder M."/>
            <person name="Bloem J."/>
            <person name="Labutti K."/>
            <person name="Salamov A."/>
            <person name="Andreopoulos B."/>
            <person name="Baker S."/>
            <person name="Barry K."/>
            <person name="Bills G."/>
            <person name="Bluhm B."/>
            <person name="Cannon C."/>
            <person name="Castanera R."/>
            <person name="Culley D."/>
            <person name="Daum C."/>
            <person name="Ezra D."/>
            <person name="Gonzalez J."/>
            <person name="Henrissat B."/>
            <person name="Kuo A."/>
            <person name="Liang C."/>
            <person name="Lipzen A."/>
            <person name="Lutzoni F."/>
            <person name="Magnuson J."/>
            <person name="Mondo S."/>
            <person name="Nolan M."/>
            <person name="Ohm R."/>
            <person name="Pangilinan J."/>
            <person name="Park H.-J."/>
            <person name="Ramirez L."/>
            <person name="Alfaro M."/>
            <person name="Sun H."/>
            <person name="Tritt A."/>
            <person name="Yoshinaga Y."/>
            <person name="Zwiers L.-H."/>
            <person name="Turgeon B."/>
            <person name="Goodwin S."/>
            <person name="Spatafora J."/>
            <person name="Crous P."/>
            <person name="Grigoriev I."/>
        </authorList>
    </citation>
    <scope>NUCLEOTIDE SEQUENCE</scope>
    <source>
        <strain evidence="2">CBS 262.69</strain>
    </source>
</reference>
<dbReference type="Proteomes" id="UP000799640">
    <property type="component" value="Unassembled WGS sequence"/>
</dbReference>
<sequence length="221" mass="24928">MEEMEGNGRRSKQNFNRQMPPWPPSDVCLEIPRPSPIAQPWTNLGLPVIGSWSFVRVLGSSPGLAVPRNRRAHFALWSVMTAQATEVPQKYEMDCNACILCNVTRLACPSHHVRRPWISKDRHTQILDVFVREGCNVLGYTDVRGYPFISLKLKCFGSPLHIPTVAQIREIPRIRFSAKRAKRMRPTGDFLEPPQGSGLLVPAQMVKSGNAVRLGKWDVAY</sequence>
<gene>
    <name evidence="2" type="ORF">EJ06DRAFT_423093</name>
</gene>
<name>A0A6G1HW67_9PEZI</name>
<evidence type="ECO:0000313" key="2">
    <source>
        <dbReference type="EMBL" id="KAF2400252.1"/>
    </source>
</evidence>
<evidence type="ECO:0000256" key="1">
    <source>
        <dbReference type="SAM" id="MobiDB-lite"/>
    </source>
</evidence>
<feature type="region of interest" description="Disordered" evidence="1">
    <location>
        <begin position="1"/>
        <end position="22"/>
    </location>
</feature>
<keyword evidence="3" id="KW-1185">Reference proteome</keyword>